<dbReference type="InterPro" id="IPR037523">
    <property type="entry name" value="VOC_core"/>
</dbReference>
<feature type="domain" description="VOC" evidence="1">
    <location>
        <begin position="162"/>
        <end position="286"/>
    </location>
</feature>
<dbReference type="RefSeq" id="WP_109923005.1">
    <property type="nucleotide sequence ID" value="NZ_QGLF01000006.1"/>
</dbReference>
<evidence type="ECO:0000259" key="1">
    <source>
        <dbReference type="PROSITE" id="PS51819"/>
    </source>
</evidence>
<sequence>MTRLITRAAEPVVRIADVAYLRFGRRDLDTATRYFADFGLTVAARGADAVYFRGVLPQAHIVIVERAPHDSFLALGLRAAGDGDLDRLARAHDEDVRTSAEPGGGRILSLTDPSGFRVEVVHGLAALPPLPHRQPRVWNYPGQKNRVNAPQPAIPEPAEVFRLGHVVMQRQEFARNANWYVENFGLIASDVEILPESHEPVLAFLRCDRGAEPADHHSIVIASGPRDHYDHAAFEVLDLDAVALGGEYLLRRGWVQNWGVGRHILGSQVFNYHFDPAGFAVEHYADGDVFDTLYPTRFHVTGKESIYQWGPEMPRHFIDGRPSLELIGSIVKGLRHRADFSLRRLAALKKAFDIPPRPWAGKTIRKPKAR</sequence>
<protein>
    <submittedName>
        <fullName evidence="2">Extradiol dioxygenase</fullName>
    </submittedName>
</protein>
<dbReference type="EMBL" id="QGLF01000006">
    <property type="protein sequence ID" value="PWR18298.1"/>
    <property type="molecule type" value="Genomic_DNA"/>
</dbReference>
<dbReference type="PROSITE" id="PS51819">
    <property type="entry name" value="VOC"/>
    <property type="match status" value="1"/>
</dbReference>
<dbReference type="GO" id="GO:0051213">
    <property type="term" value="F:dioxygenase activity"/>
    <property type="evidence" value="ECO:0007669"/>
    <property type="project" value="UniProtKB-KW"/>
</dbReference>
<accession>A0A317DUD3</accession>
<reference evidence="3" key="1">
    <citation type="submission" date="2018-05" db="EMBL/GenBank/DDBJ databases">
        <title>Zavarzinia sp. HR-AS.</title>
        <authorList>
            <person name="Lee Y."/>
            <person name="Jeon C.O."/>
        </authorList>
    </citation>
    <scope>NUCLEOTIDE SEQUENCE [LARGE SCALE GENOMIC DNA]</scope>
    <source>
        <strain evidence="3">DSM 1231</strain>
    </source>
</reference>
<dbReference type="Proteomes" id="UP000246077">
    <property type="component" value="Unassembled WGS sequence"/>
</dbReference>
<gene>
    <name evidence="2" type="ORF">DKG75_20220</name>
</gene>
<organism evidence="2 3">
    <name type="scientific">Zavarzinia compransoris</name>
    <dbReference type="NCBI Taxonomy" id="1264899"/>
    <lineage>
        <taxon>Bacteria</taxon>
        <taxon>Pseudomonadati</taxon>
        <taxon>Pseudomonadota</taxon>
        <taxon>Alphaproteobacteria</taxon>
        <taxon>Rhodospirillales</taxon>
        <taxon>Zavarziniaceae</taxon>
        <taxon>Zavarzinia</taxon>
    </lineage>
</organism>
<dbReference type="OrthoDB" id="9803142at2"/>
<keyword evidence="2" id="KW-0223">Dioxygenase</keyword>
<dbReference type="AlphaFoldDB" id="A0A317DUD3"/>
<keyword evidence="2" id="KW-0560">Oxidoreductase</keyword>
<dbReference type="SUPFAM" id="SSF54593">
    <property type="entry name" value="Glyoxalase/Bleomycin resistance protein/Dihydroxybiphenyl dioxygenase"/>
    <property type="match status" value="1"/>
</dbReference>
<name>A0A317DUD3_9PROT</name>
<comment type="caution">
    <text evidence="2">The sequence shown here is derived from an EMBL/GenBank/DDBJ whole genome shotgun (WGS) entry which is preliminary data.</text>
</comment>
<dbReference type="InterPro" id="IPR029068">
    <property type="entry name" value="Glyas_Bleomycin-R_OHBP_Dase"/>
</dbReference>
<proteinExistence type="predicted"/>
<keyword evidence="3" id="KW-1185">Reference proteome</keyword>
<dbReference type="Gene3D" id="3.10.180.10">
    <property type="entry name" value="2,3-Dihydroxybiphenyl 1,2-Dioxygenase, domain 1"/>
    <property type="match status" value="2"/>
</dbReference>
<evidence type="ECO:0000313" key="2">
    <source>
        <dbReference type="EMBL" id="PWR18298.1"/>
    </source>
</evidence>
<evidence type="ECO:0000313" key="3">
    <source>
        <dbReference type="Proteomes" id="UP000246077"/>
    </source>
</evidence>